<dbReference type="SUPFAM" id="SSF55957">
    <property type="entry name" value="Phosphoglucomutase, C-terminal domain"/>
    <property type="match status" value="1"/>
</dbReference>
<keyword evidence="13" id="KW-1185">Reference proteome</keyword>
<dbReference type="OrthoDB" id="9806956at2"/>
<dbReference type="Gene3D" id="3.40.120.10">
    <property type="entry name" value="Alpha-D-Glucose-1,6-Bisphosphate, subunit A, domain 3"/>
    <property type="match status" value="3"/>
</dbReference>
<dbReference type="GO" id="GO:0004615">
    <property type="term" value="F:phosphomannomutase activity"/>
    <property type="evidence" value="ECO:0007669"/>
    <property type="project" value="UniProtKB-EC"/>
</dbReference>
<dbReference type="Pfam" id="PF02880">
    <property type="entry name" value="PGM_PMM_III"/>
    <property type="match status" value="1"/>
</dbReference>
<keyword evidence="4 7" id="KW-0479">Metal-binding</keyword>
<name>A0A380MIF3_9GAMM</name>
<accession>A0A380MIF3</accession>
<dbReference type="InterPro" id="IPR005843">
    <property type="entry name" value="A-D-PHexomutase_C"/>
</dbReference>
<dbReference type="EMBL" id="UHIA01000003">
    <property type="protein sequence ID" value="SUO91867.1"/>
    <property type="molecule type" value="Genomic_DNA"/>
</dbReference>
<evidence type="ECO:0000259" key="11">
    <source>
        <dbReference type="Pfam" id="PF02880"/>
    </source>
</evidence>
<proteinExistence type="inferred from homology"/>
<evidence type="ECO:0000259" key="9">
    <source>
        <dbReference type="Pfam" id="PF02878"/>
    </source>
</evidence>
<feature type="domain" description="Alpha-D-phosphohexomutase alpha/beta/alpha" evidence="10">
    <location>
        <begin position="212"/>
        <end position="316"/>
    </location>
</feature>
<evidence type="ECO:0000259" key="10">
    <source>
        <dbReference type="Pfam" id="PF02879"/>
    </source>
</evidence>
<evidence type="ECO:0000256" key="7">
    <source>
        <dbReference type="RuleBase" id="RU004326"/>
    </source>
</evidence>
<dbReference type="Gene3D" id="3.30.310.50">
    <property type="entry name" value="Alpha-D-phosphohexomutase, C-terminal domain"/>
    <property type="match status" value="1"/>
</dbReference>
<dbReference type="InterPro" id="IPR036900">
    <property type="entry name" value="A-D-PHexomutase_C_sf"/>
</dbReference>
<dbReference type="GO" id="GO:0006166">
    <property type="term" value="P:purine ribonucleoside salvage"/>
    <property type="evidence" value="ECO:0007669"/>
    <property type="project" value="TreeGrafter"/>
</dbReference>
<dbReference type="InterPro" id="IPR016066">
    <property type="entry name" value="A-D-PHexomutase_CS"/>
</dbReference>
<organism evidence="12 13">
    <name type="scientific">Suttonella indologenes</name>
    <dbReference type="NCBI Taxonomy" id="13276"/>
    <lineage>
        <taxon>Bacteria</taxon>
        <taxon>Pseudomonadati</taxon>
        <taxon>Pseudomonadota</taxon>
        <taxon>Gammaproteobacteria</taxon>
        <taxon>Cardiobacteriales</taxon>
        <taxon>Cardiobacteriaceae</taxon>
        <taxon>Suttonella</taxon>
    </lineage>
</organism>
<dbReference type="Proteomes" id="UP000254575">
    <property type="component" value="Unassembled WGS sequence"/>
</dbReference>
<evidence type="ECO:0000256" key="1">
    <source>
        <dbReference type="ARBA" id="ARBA00001946"/>
    </source>
</evidence>
<sequence>MNLLNTAKQWLAQDPDTETRAELGALIEAADGGEQSALAQLQQRFEGRLQFGTAGLRGPQQAGPMGMNRVLVAQAAKGLADYLLSFDPEQTSIVIGYDGRKNSDVYARDTAAIMAGAGIKTYLLPRALPTPVLAYAIQHLDASGAVMVTASHNPPEDNGYKVYLGKSNGGGQIVSPADSAIAENIAAAAQTPIGEYPRSEAFDLVEESLIESYVQKTAALAQEAACELNYVYTAMHGVGKEILFKTLVAAQLPLPHVVAEQAEPDGTFPTVSFPNPEEKGALDLAIALAKTKNAEFILANDPDADRLAVAIADETGQWKALHGNTIGCYLAWYLAQRYQGSTGTFACSLVSSPALAHIARHYGFDSEETLTGFKYIGKVENLRYGFEEAIGYLVDPDKVRDKDGISAAIVFLDLVRHLKAQGKTLLDLAEEFAQTFGAFVSSQISIRVKELADIARLMQALRSQAPSHIGNHAVSEFIDHLNTERRSDILVFYMDNGSRLIVRPSGTEPKVKCYLDAKGDNAAQAQSVLQEFDAAVRALLREERYGKQQC</sequence>
<feature type="domain" description="Alpha-D-phosphohexomutase alpha/beta/alpha" evidence="11">
    <location>
        <begin position="323"/>
        <end position="434"/>
    </location>
</feature>
<dbReference type="PANTHER" id="PTHR45745">
    <property type="entry name" value="PHOSPHOMANNOMUTASE 45A"/>
    <property type="match status" value="1"/>
</dbReference>
<dbReference type="PANTHER" id="PTHR45745:SF1">
    <property type="entry name" value="PHOSPHOGLUCOMUTASE 2B-RELATED"/>
    <property type="match status" value="1"/>
</dbReference>
<dbReference type="Pfam" id="PF00408">
    <property type="entry name" value="PGM_PMM_IV"/>
    <property type="match status" value="1"/>
</dbReference>
<dbReference type="InterPro" id="IPR005845">
    <property type="entry name" value="A-D-PHexomutase_a/b/a-II"/>
</dbReference>
<feature type="domain" description="Alpha-D-phosphohexomutase alpha/beta/alpha" evidence="9">
    <location>
        <begin position="49"/>
        <end position="189"/>
    </location>
</feature>
<evidence type="ECO:0000256" key="6">
    <source>
        <dbReference type="ARBA" id="ARBA00023235"/>
    </source>
</evidence>
<dbReference type="CDD" id="cd05799">
    <property type="entry name" value="PGM2"/>
    <property type="match status" value="1"/>
</dbReference>
<dbReference type="PROSITE" id="PS00710">
    <property type="entry name" value="PGM_PMM"/>
    <property type="match status" value="1"/>
</dbReference>
<dbReference type="GO" id="GO:0005975">
    <property type="term" value="P:carbohydrate metabolic process"/>
    <property type="evidence" value="ECO:0007669"/>
    <property type="project" value="InterPro"/>
</dbReference>
<dbReference type="InterPro" id="IPR005844">
    <property type="entry name" value="A-D-PHexomutase_a/b/a-I"/>
</dbReference>
<protein>
    <submittedName>
        <fullName evidence="12">Probable phosphomannomutase</fullName>
        <ecNumber evidence="12">5.4.2.8</ecNumber>
    </submittedName>
</protein>
<comment type="cofactor">
    <cofactor evidence="1">
        <name>Mg(2+)</name>
        <dbReference type="ChEBI" id="CHEBI:18420"/>
    </cofactor>
</comment>
<evidence type="ECO:0000259" key="8">
    <source>
        <dbReference type="Pfam" id="PF00408"/>
    </source>
</evidence>
<keyword evidence="3" id="KW-0597">Phosphoprotein</keyword>
<reference evidence="12 13" key="1">
    <citation type="submission" date="2018-06" db="EMBL/GenBank/DDBJ databases">
        <authorList>
            <consortium name="Pathogen Informatics"/>
            <person name="Doyle S."/>
        </authorList>
    </citation>
    <scope>NUCLEOTIDE SEQUENCE [LARGE SCALE GENOMIC DNA]</scope>
    <source>
        <strain evidence="12 13">NCTC10717</strain>
    </source>
</reference>
<dbReference type="GO" id="GO:0000287">
    <property type="term" value="F:magnesium ion binding"/>
    <property type="evidence" value="ECO:0007669"/>
    <property type="project" value="InterPro"/>
</dbReference>
<evidence type="ECO:0000313" key="13">
    <source>
        <dbReference type="Proteomes" id="UP000254575"/>
    </source>
</evidence>
<evidence type="ECO:0000256" key="4">
    <source>
        <dbReference type="ARBA" id="ARBA00022723"/>
    </source>
</evidence>
<dbReference type="InterPro" id="IPR016055">
    <property type="entry name" value="A-D-PHexomutase_a/b/a-I/II/III"/>
</dbReference>
<keyword evidence="5 7" id="KW-0460">Magnesium</keyword>
<dbReference type="Pfam" id="PF02879">
    <property type="entry name" value="PGM_PMM_II"/>
    <property type="match status" value="1"/>
</dbReference>
<dbReference type="AlphaFoldDB" id="A0A380MIF3"/>
<dbReference type="SUPFAM" id="SSF53738">
    <property type="entry name" value="Phosphoglucomutase, first 3 domains"/>
    <property type="match status" value="3"/>
</dbReference>
<evidence type="ECO:0000256" key="5">
    <source>
        <dbReference type="ARBA" id="ARBA00022842"/>
    </source>
</evidence>
<dbReference type="InterPro" id="IPR005846">
    <property type="entry name" value="A-D-PHexomutase_a/b/a-III"/>
</dbReference>
<feature type="domain" description="Alpha-D-phosphohexomutase C-terminal" evidence="8">
    <location>
        <begin position="447"/>
        <end position="531"/>
    </location>
</feature>
<dbReference type="EC" id="5.4.2.8" evidence="12"/>
<dbReference type="Pfam" id="PF02878">
    <property type="entry name" value="PGM_PMM_I"/>
    <property type="match status" value="1"/>
</dbReference>
<dbReference type="RefSeq" id="WP_115217600.1">
    <property type="nucleotide sequence ID" value="NZ_UHIA01000003.1"/>
</dbReference>
<comment type="similarity">
    <text evidence="2 7">Belongs to the phosphohexose mutase family.</text>
</comment>
<evidence type="ECO:0000256" key="3">
    <source>
        <dbReference type="ARBA" id="ARBA00022553"/>
    </source>
</evidence>
<evidence type="ECO:0000313" key="12">
    <source>
        <dbReference type="EMBL" id="SUO91867.1"/>
    </source>
</evidence>
<dbReference type="GO" id="GO:0008973">
    <property type="term" value="F:phosphopentomutase activity"/>
    <property type="evidence" value="ECO:0007669"/>
    <property type="project" value="TreeGrafter"/>
</dbReference>
<evidence type="ECO:0000256" key="2">
    <source>
        <dbReference type="ARBA" id="ARBA00010231"/>
    </source>
</evidence>
<gene>
    <name evidence="12" type="ORF">NCTC10717_00283</name>
</gene>
<keyword evidence="6 12" id="KW-0413">Isomerase</keyword>